<evidence type="ECO:0000256" key="11">
    <source>
        <dbReference type="ARBA" id="ARBA00023136"/>
    </source>
</evidence>
<dbReference type="HAMAP" id="MF_01006">
    <property type="entry name" value="Undec_diphosphatase"/>
    <property type="match status" value="1"/>
</dbReference>
<keyword evidence="5 17" id="KW-1003">Cell membrane</keyword>
<keyword evidence="19" id="KW-1185">Reference proteome</keyword>
<keyword evidence="7 17" id="KW-0378">Hydrolase</keyword>
<protein>
    <recommendedName>
        <fullName evidence="4 17">Undecaprenyl-diphosphatase</fullName>
        <ecNumber evidence="3 17">3.6.1.27</ecNumber>
    </recommendedName>
    <alternativeName>
        <fullName evidence="15 17">Bacitracin resistance protein</fullName>
    </alternativeName>
    <alternativeName>
        <fullName evidence="14 17">Undecaprenyl pyrophosphate phosphatase</fullName>
    </alternativeName>
</protein>
<evidence type="ECO:0000313" key="18">
    <source>
        <dbReference type="EMBL" id="MEP0816371.1"/>
    </source>
</evidence>
<evidence type="ECO:0000256" key="6">
    <source>
        <dbReference type="ARBA" id="ARBA00022692"/>
    </source>
</evidence>
<sequence>MTIGIDSLVWLSYSLEPVSIPSVKMDHLANISSLLAVATPEASAVNWLAGLFQAFILGIVQGITEFLPISSTAHLQVFTKALGWATVGAKPFVATIQFGSVVAVVIYFWSDIRTILLGGWQAVQKRDWQREEWKLLVGIVVGTIPALAGGFLLKKALNDDGSTINSMTTIAIASIVMALLLGAAENLGSRKRDFSALRIQDGILIGLGQMLALVPGVSRSGSTLTAALFLGLERQTAARFSFLLGLPTLAIATLYQFFKEALGQIDLSLVVVGTLSSFIFSYLSIAWLLRYLQNRNTWIFVWYRLGFGAAILTAVAAGALRNT</sequence>
<evidence type="ECO:0000256" key="7">
    <source>
        <dbReference type="ARBA" id="ARBA00022801"/>
    </source>
</evidence>
<comment type="similarity">
    <text evidence="2 17">Belongs to the UppP family.</text>
</comment>
<comment type="subcellular location">
    <subcellularLocation>
        <location evidence="1 17">Cell membrane</location>
        <topology evidence="1 17">Multi-pass membrane protein</topology>
    </subcellularLocation>
</comment>
<name>A0ABV0J3N1_9CYAN</name>
<feature type="transmembrane region" description="Helical" evidence="17">
    <location>
        <begin position="301"/>
        <end position="320"/>
    </location>
</feature>
<feature type="transmembrane region" description="Helical" evidence="17">
    <location>
        <begin position="92"/>
        <end position="112"/>
    </location>
</feature>
<evidence type="ECO:0000256" key="16">
    <source>
        <dbReference type="ARBA" id="ARBA00047594"/>
    </source>
</evidence>
<comment type="function">
    <text evidence="17">Catalyzes the dephosphorylation of undecaprenyl diphosphate (UPP). Confers resistance to bacitracin.</text>
</comment>
<gene>
    <name evidence="17" type="primary">uppP</name>
    <name evidence="18" type="ORF">NC998_04605</name>
</gene>
<keyword evidence="11 17" id="KW-0472">Membrane</keyword>
<dbReference type="EC" id="3.6.1.27" evidence="3 17"/>
<comment type="miscellaneous">
    <text evidence="17">Bacitracin is thought to be involved in the inhibition of peptidoglycan synthesis by sequestering undecaprenyl diphosphate, thereby reducing the pool of lipid carrier available.</text>
</comment>
<accession>A0ABV0J3N1</accession>
<evidence type="ECO:0000256" key="5">
    <source>
        <dbReference type="ARBA" id="ARBA00022475"/>
    </source>
</evidence>
<evidence type="ECO:0000313" key="19">
    <source>
        <dbReference type="Proteomes" id="UP001464891"/>
    </source>
</evidence>
<keyword evidence="10 17" id="KW-1133">Transmembrane helix</keyword>
<dbReference type="RefSeq" id="WP_242016841.1">
    <property type="nucleotide sequence ID" value="NZ_JAMPKM010000002.1"/>
</dbReference>
<organism evidence="18 19">
    <name type="scientific">Trichocoleus desertorum GB2-A4</name>
    <dbReference type="NCBI Taxonomy" id="2933944"/>
    <lineage>
        <taxon>Bacteria</taxon>
        <taxon>Bacillati</taxon>
        <taxon>Cyanobacteriota</taxon>
        <taxon>Cyanophyceae</taxon>
        <taxon>Leptolyngbyales</taxon>
        <taxon>Trichocoleusaceae</taxon>
        <taxon>Trichocoleus</taxon>
    </lineage>
</organism>
<feature type="transmembrane region" description="Helical" evidence="17">
    <location>
        <begin position="267"/>
        <end position="289"/>
    </location>
</feature>
<dbReference type="Proteomes" id="UP001464891">
    <property type="component" value="Unassembled WGS sequence"/>
</dbReference>
<comment type="catalytic activity">
    <reaction evidence="16 17">
        <text>di-trans,octa-cis-undecaprenyl diphosphate + H2O = di-trans,octa-cis-undecaprenyl phosphate + phosphate + H(+)</text>
        <dbReference type="Rhea" id="RHEA:28094"/>
        <dbReference type="ChEBI" id="CHEBI:15377"/>
        <dbReference type="ChEBI" id="CHEBI:15378"/>
        <dbReference type="ChEBI" id="CHEBI:43474"/>
        <dbReference type="ChEBI" id="CHEBI:58405"/>
        <dbReference type="ChEBI" id="CHEBI:60392"/>
        <dbReference type="EC" id="3.6.1.27"/>
    </reaction>
</comment>
<keyword evidence="9 17" id="KW-0573">Peptidoglycan synthesis</keyword>
<reference evidence="18 19" key="1">
    <citation type="submission" date="2022-04" db="EMBL/GenBank/DDBJ databases">
        <title>Positive selection, recombination, and allopatry shape intraspecific diversity of widespread and dominant cyanobacteria.</title>
        <authorList>
            <person name="Wei J."/>
            <person name="Shu W."/>
            <person name="Hu C."/>
        </authorList>
    </citation>
    <scope>NUCLEOTIDE SEQUENCE [LARGE SCALE GENOMIC DNA]</scope>
    <source>
        <strain evidence="18 19">GB2-A4</strain>
    </source>
</reference>
<keyword evidence="13 17" id="KW-0961">Cell wall biogenesis/degradation</keyword>
<keyword evidence="6 17" id="KW-0812">Transmembrane</keyword>
<proteinExistence type="inferred from homology"/>
<feature type="transmembrane region" description="Helical" evidence="17">
    <location>
        <begin position="133"/>
        <end position="152"/>
    </location>
</feature>
<evidence type="ECO:0000256" key="1">
    <source>
        <dbReference type="ARBA" id="ARBA00004651"/>
    </source>
</evidence>
<dbReference type="InterPro" id="IPR003824">
    <property type="entry name" value="UppP"/>
</dbReference>
<evidence type="ECO:0000256" key="15">
    <source>
        <dbReference type="ARBA" id="ARBA00032932"/>
    </source>
</evidence>
<feature type="transmembrane region" description="Helical" evidence="17">
    <location>
        <begin position="164"/>
        <end position="184"/>
    </location>
</feature>
<dbReference type="Pfam" id="PF02673">
    <property type="entry name" value="BacA"/>
    <property type="match status" value="1"/>
</dbReference>
<dbReference type="PANTHER" id="PTHR30622:SF4">
    <property type="entry name" value="UNDECAPRENYL-DIPHOSPHATASE"/>
    <property type="match status" value="1"/>
</dbReference>
<evidence type="ECO:0000256" key="4">
    <source>
        <dbReference type="ARBA" id="ARBA00021581"/>
    </source>
</evidence>
<keyword evidence="12 17" id="KW-0046">Antibiotic resistance</keyword>
<evidence type="ECO:0000256" key="13">
    <source>
        <dbReference type="ARBA" id="ARBA00023316"/>
    </source>
</evidence>
<evidence type="ECO:0000256" key="10">
    <source>
        <dbReference type="ARBA" id="ARBA00022989"/>
    </source>
</evidence>
<dbReference type="NCBIfam" id="NF001394">
    <property type="entry name" value="PRK00281.2-5"/>
    <property type="match status" value="1"/>
</dbReference>
<evidence type="ECO:0000256" key="17">
    <source>
        <dbReference type="HAMAP-Rule" id="MF_01006"/>
    </source>
</evidence>
<comment type="caution">
    <text evidence="18">The sequence shown here is derived from an EMBL/GenBank/DDBJ whole genome shotgun (WGS) entry which is preliminary data.</text>
</comment>
<dbReference type="GO" id="GO:0050380">
    <property type="term" value="F:undecaprenyl-diphosphatase activity"/>
    <property type="evidence" value="ECO:0007669"/>
    <property type="project" value="UniProtKB-EC"/>
</dbReference>
<dbReference type="NCBIfam" id="TIGR00753">
    <property type="entry name" value="undec_PP_bacA"/>
    <property type="match status" value="1"/>
</dbReference>
<evidence type="ECO:0000256" key="14">
    <source>
        <dbReference type="ARBA" id="ARBA00032707"/>
    </source>
</evidence>
<evidence type="ECO:0000256" key="3">
    <source>
        <dbReference type="ARBA" id="ARBA00012374"/>
    </source>
</evidence>
<evidence type="ECO:0000256" key="2">
    <source>
        <dbReference type="ARBA" id="ARBA00010621"/>
    </source>
</evidence>
<evidence type="ECO:0000256" key="9">
    <source>
        <dbReference type="ARBA" id="ARBA00022984"/>
    </source>
</evidence>
<evidence type="ECO:0000256" key="12">
    <source>
        <dbReference type="ARBA" id="ARBA00023251"/>
    </source>
</evidence>
<dbReference type="EMBL" id="JAMPKM010000002">
    <property type="protein sequence ID" value="MEP0816371.1"/>
    <property type="molecule type" value="Genomic_DNA"/>
</dbReference>
<keyword evidence="8 17" id="KW-0133">Cell shape</keyword>
<evidence type="ECO:0000256" key="8">
    <source>
        <dbReference type="ARBA" id="ARBA00022960"/>
    </source>
</evidence>
<dbReference type="PANTHER" id="PTHR30622">
    <property type="entry name" value="UNDECAPRENYL-DIPHOSPHATASE"/>
    <property type="match status" value="1"/>
</dbReference>
<feature type="transmembrane region" description="Helical" evidence="17">
    <location>
        <begin position="237"/>
        <end position="255"/>
    </location>
</feature>